<evidence type="ECO:0000256" key="2">
    <source>
        <dbReference type="ARBA" id="ARBA00022723"/>
    </source>
</evidence>
<dbReference type="GO" id="GO:0004497">
    <property type="term" value="F:monooxygenase activity"/>
    <property type="evidence" value="ECO:0007669"/>
    <property type="project" value="InterPro"/>
</dbReference>
<dbReference type="Gene3D" id="1.10.630.10">
    <property type="entry name" value="Cytochrome P450"/>
    <property type="match status" value="1"/>
</dbReference>
<dbReference type="Proteomes" id="UP000230069">
    <property type="component" value="Unassembled WGS sequence"/>
</dbReference>
<name>A0A2G5C320_AQUCA</name>
<keyword evidence="6" id="KW-1185">Reference proteome</keyword>
<evidence type="ECO:0000256" key="1">
    <source>
        <dbReference type="ARBA" id="ARBA00010617"/>
    </source>
</evidence>
<protein>
    <recommendedName>
        <fullName evidence="7">Cytochrome P450</fullName>
    </recommendedName>
</protein>
<dbReference type="OrthoDB" id="1470350at2759"/>
<dbReference type="GO" id="GO:0016705">
    <property type="term" value="F:oxidoreductase activity, acting on paired donors, with incorporation or reduction of molecular oxygen"/>
    <property type="evidence" value="ECO:0007669"/>
    <property type="project" value="InterPro"/>
</dbReference>
<dbReference type="EMBL" id="KZ305125">
    <property type="protein sequence ID" value="PIA25676.1"/>
    <property type="molecule type" value="Genomic_DNA"/>
</dbReference>
<feature type="transmembrane region" description="Helical" evidence="4">
    <location>
        <begin position="24"/>
        <end position="49"/>
    </location>
</feature>
<dbReference type="InParanoid" id="A0A2G5C320"/>
<keyword evidence="3" id="KW-0408">Iron</keyword>
<evidence type="ECO:0000256" key="4">
    <source>
        <dbReference type="SAM" id="Phobius"/>
    </source>
</evidence>
<gene>
    <name evidence="5" type="ORF">AQUCO_10900016v1</name>
</gene>
<sequence length="364" mass="42116">MQWVKHFCHKCNGWTWKCTFTKHYLLIIPSPTFLLFPSSLLLSFLLLLVNRRSWGTEKLNLPPSPPTIPIIGNLHQIGLQLHCSIHNLSEKYGPLMFLRLRYLPNSSFCPYGEYWAQVRKISVIELLSTKKVQSFKSVREEEISIMIQKISQLSSMGAMVNVSELATTLTNDIVCRCALGRKHGNSNFGDLAGKLLKLQTAITFSDLFAWLGWMDNLTGFMGRFKKISRELDIFYDQVIDEHLIHENKHDDPDYNKDFIYILLQIQKHHTNFTRENIKAIIMVRSTIEWAFAELVKNPNVMRKAQEEVRRVVGKKDHQMHYLKLVIKESMRLHPAVAINVLESSMVTNIRGFHVPANTRLAINN</sequence>
<dbReference type="PANTHER" id="PTHR47955">
    <property type="entry name" value="CYTOCHROME P450 FAMILY 71 PROTEIN"/>
    <property type="match status" value="1"/>
</dbReference>
<dbReference type="GO" id="GO:0020037">
    <property type="term" value="F:heme binding"/>
    <property type="evidence" value="ECO:0007669"/>
    <property type="project" value="InterPro"/>
</dbReference>
<dbReference type="GO" id="GO:0044550">
    <property type="term" value="P:secondary metabolite biosynthetic process"/>
    <property type="evidence" value="ECO:0007669"/>
    <property type="project" value="UniProtKB-ARBA"/>
</dbReference>
<evidence type="ECO:0000313" key="6">
    <source>
        <dbReference type="Proteomes" id="UP000230069"/>
    </source>
</evidence>
<keyword evidence="2" id="KW-0479">Metal-binding</keyword>
<accession>A0A2G5C320</accession>
<evidence type="ECO:0000313" key="5">
    <source>
        <dbReference type="EMBL" id="PIA25676.1"/>
    </source>
</evidence>
<keyword evidence="4" id="KW-1133">Transmembrane helix</keyword>
<reference evidence="5 6" key="1">
    <citation type="submission" date="2017-09" db="EMBL/GenBank/DDBJ databases">
        <title>WGS assembly of Aquilegia coerulea Goldsmith.</title>
        <authorList>
            <person name="Hodges S."/>
            <person name="Kramer E."/>
            <person name="Nordborg M."/>
            <person name="Tomkins J."/>
            <person name="Borevitz J."/>
            <person name="Derieg N."/>
            <person name="Yan J."/>
            <person name="Mihaltcheva S."/>
            <person name="Hayes R.D."/>
            <person name="Rokhsar D."/>
        </authorList>
    </citation>
    <scope>NUCLEOTIDE SEQUENCE [LARGE SCALE GENOMIC DNA]</scope>
    <source>
        <strain evidence="6">cv. Goldsmith</strain>
    </source>
</reference>
<organism evidence="5 6">
    <name type="scientific">Aquilegia coerulea</name>
    <name type="common">Rocky mountain columbine</name>
    <dbReference type="NCBI Taxonomy" id="218851"/>
    <lineage>
        <taxon>Eukaryota</taxon>
        <taxon>Viridiplantae</taxon>
        <taxon>Streptophyta</taxon>
        <taxon>Embryophyta</taxon>
        <taxon>Tracheophyta</taxon>
        <taxon>Spermatophyta</taxon>
        <taxon>Magnoliopsida</taxon>
        <taxon>Ranunculales</taxon>
        <taxon>Ranunculaceae</taxon>
        <taxon>Thalictroideae</taxon>
        <taxon>Aquilegia</taxon>
    </lineage>
</organism>
<evidence type="ECO:0008006" key="7">
    <source>
        <dbReference type="Google" id="ProtNLM"/>
    </source>
</evidence>
<comment type="similarity">
    <text evidence="1">Belongs to the cytochrome P450 family.</text>
</comment>
<dbReference type="PANTHER" id="PTHR47955:SF18">
    <property type="entry name" value="CYTOCHROME P450 71A1-LIKE"/>
    <property type="match status" value="1"/>
</dbReference>
<evidence type="ECO:0000256" key="3">
    <source>
        <dbReference type="ARBA" id="ARBA00023004"/>
    </source>
</evidence>
<keyword evidence="4" id="KW-0472">Membrane</keyword>
<keyword evidence="4" id="KW-0812">Transmembrane</keyword>
<dbReference type="Pfam" id="PF00067">
    <property type="entry name" value="p450"/>
    <property type="match status" value="1"/>
</dbReference>
<dbReference type="InterPro" id="IPR001128">
    <property type="entry name" value="Cyt_P450"/>
</dbReference>
<dbReference type="SUPFAM" id="SSF48264">
    <property type="entry name" value="Cytochrome P450"/>
    <property type="match status" value="1"/>
</dbReference>
<dbReference type="GO" id="GO:0005506">
    <property type="term" value="F:iron ion binding"/>
    <property type="evidence" value="ECO:0007669"/>
    <property type="project" value="InterPro"/>
</dbReference>
<proteinExistence type="inferred from homology"/>
<dbReference type="STRING" id="218851.A0A2G5C320"/>
<dbReference type="InterPro" id="IPR036396">
    <property type="entry name" value="Cyt_P450_sf"/>
</dbReference>
<dbReference type="AlphaFoldDB" id="A0A2G5C320"/>